<feature type="transmembrane region" description="Helical" evidence="5">
    <location>
        <begin position="342"/>
        <end position="358"/>
    </location>
</feature>
<organism evidence="7 8">
    <name type="scientific">Octadecabacter dasysiphoniae</name>
    <dbReference type="NCBI Taxonomy" id="2909341"/>
    <lineage>
        <taxon>Bacteria</taxon>
        <taxon>Pseudomonadati</taxon>
        <taxon>Pseudomonadota</taxon>
        <taxon>Alphaproteobacteria</taxon>
        <taxon>Rhodobacterales</taxon>
        <taxon>Roseobacteraceae</taxon>
        <taxon>Octadecabacter</taxon>
    </lineage>
</organism>
<dbReference type="Pfam" id="PF04932">
    <property type="entry name" value="Wzy_C"/>
    <property type="match status" value="1"/>
</dbReference>
<evidence type="ECO:0000259" key="6">
    <source>
        <dbReference type="Pfam" id="PF04932"/>
    </source>
</evidence>
<feature type="transmembrane region" description="Helical" evidence="5">
    <location>
        <begin position="223"/>
        <end position="242"/>
    </location>
</feature>
<keyword evidence="3 5" id="KW-1133">Transmembrane helix</keyword>
<evidence type="ECO:0000256" key="1">
    <source>
        <dbReference type="ARBA" id="ARBA00004141"/>
    </source>
</evidence>
<feature type="transmembrane region" description="Helical" evidence="5">
    <location>
        <begin position="117"/>
        <end position="136"/>
    </location>
</feature>
<dbReference type="PANTHER" id="PTHR37422">
    <property type="entry name" value="TEICHURONIC ACID BIOSYNTHESIS PROTEIN TUAE"/>
    <property type="match status" value="1"/>
</dbReference>
<feature type="domain" description="O-antigen ligase-related" evidence="6">
    <location>
        <begin position="184"/>
        <end position="329"/>
    </location>
</feature>
<feature type="transmembrane region" description="Helical" evidence="5">
    <location>
        <begin position="364"/>
        <end position="381"/>
    </location>
</feature>
<evidence type="ECO:0000256" key="2">
    <source>
        <dbReference type="ARBA" id="ARBA00022692"/>
    </source>
</evidence>
<dbReference type="InterPro" id="IPR007016">
    <property type="entry name" value="O-antigen_ligase-rel_domated"/>
</dbReference>
<dbReference type="GO" id="GO:0016874">
    <property type="term" value="F:ligase activity"/>
    <property type="evidence" value="ECO:0007669"/>
    <property type="project" value="UniProtKB-KW"/>
</dbReference>
<reference evidence="7 8" key="1">
    <citation type="submission" date="2022-01" db="EMBL/GenBank/DDBJ databases">
        <title>Octadecabacter sp. nov., isolated from a marine alga.</title>
        <authorList>
            <person name="Jin M.S."/>
            <person name="Kim H.M."/>
            <person name="Han D.M."/>
            <person name="Jung J.J."/>
            <person name="Jeon C.O."/>
        </authorList>
    </citation>
    <scope>NUCLEOTIDE SEQUENCE [LARGE SCALE GENOMIC DNA]</scope>
    <source>
        <strain evidence="7 8">G9-8</strain>
    </source>
</reference>
<protein>
    <submittedName>
        <fullName evidence="7">O-antigen ligase family protein</fullName>
    </submittedName>
</protein>
<gene>
    <name evidence="7" type="ORF">L0664_07680</name>
</gene>
<dbReference type="EMBL" id="JAKGAQ010000002">
    <property type="protein sequence ID" value="MCF2870941.1"/>
    <property type="molecule type" value="Genomic_DNA"/>
</dbReference>
<evidence type="ECO:0000256" key="5">
    <source>
        <dbReference type="SAM" id="Phobius"/>
    </source>
</evidence>
<dbReference type="PANTHER" id="PTHR37422:SF13">
    <property type="entry name" value="LIPOPOLYSACCHARIDE BIOSYNTHESIS PROTEIN PA4999-RELATED"/>
    <property type="match status" value="1"/>
</dbReference>
<feature type="transmembrane region" description="Helical" evidence="5">
    <location>
        <begin position="313"/>
        <end position="335"/>
    </location>
</feature>
<feature type="transmembrane region" description="Helical" evidence="5">
    <location>
        <begin position="186"/>
        <end position="211"/>
    </location>
</feature>
<feature type="transmembrane region" description="Helical" evidence="5">
    <location>
        <begin position="29"/>
        <end position="54"/>
    </location>
</feature>
<keyword evidence="2 5" id="KW-0812">Transmembrane</keyword>
<evidence type="ECO:0000313" key="7">
    <source>
        <dbReference type="EMBL" id="MCF2870941.1"/>
    </source>
</evidence>
<feature type="transmembrane region" description="Helical" evidence="5">
    <location>
        <begin position="86"/>
        <end position="105"/>
    </location>
</feature>
<keyword evidence="8" id="KW-1185">Reference proteome</keyword>
<dbReference type="Proteomes" id="UP001200557">
    <property type="component" value="Unassembled WGS sequence"/>
</dbReference>
<keyword evidence="7" id="KW-0436">Ligase</keyword>
<dbReference type="RefSeq" id="WP_235225068.1">
    <property type="nucleotide sequence ID" value="NZ_JAKGAQ010000002.1"/>
</dbReference>
<evidence type="ECO:0000313" key="8">
    <source>
        <dbReference type="Proteomes" id="UP001200557"/>
    </source>
</evidence>
<comment type="subcellular location">
    <subcellularLocation>
        <location evidence="1">Membrane</location>
        <topology evidence="1">Multi-pass membrane protein</topology>
    </subcellularLocation>
</comment>
<proteinExistence type="predicted"/>
<keyword evidence="4 5" id="KW-0472">Membrane</keyword>
<evidence type="ECO:0000256" key="4">
    <source>
        <dbReference type="ARBA" id="ARBA00023136"/>
    </source>
</evidence>
<feature type="transmembrane region" description="Helical" evidence="5">
    <location>
        <begin position="156"/>
        <end position="174"/>
    </location>
</feature>
<feature type="transmembrane region" description="Helical" evidence="5">
    <location>
        <begin position="61"/>
        <end position="80"/>
    </location>
</feature>
<comment type="caution">
    <text evidence="7">The sequence shown here is derived from an EMBL/GenBank/DDBJ whole genome shotgun (WGS) entry which is preliminary data.</text>
</comment>
<accession>A0ABS9CVI1</accession>
<name>A0ABS9CVI1_9RHOB</name>
<sequence>MNKILLQCGFLMLFAPVLTGSIFFESRLAILPSAYISVNTVAFLVALACAAVELPRYPKKFLFLLALMTVLISHAVLAAVVLGVDIMGIIKFMNFALIGFTLAFLMHALDRRGCLDWAVKVFVAVLFVLFIGAVFVKLQTGFWFRQNPYFMHGSIVFGRLMAMGLLLNLFIPIVPGKLSWALNACFAFGIVWSLSKGPIVAITACGLLYLLLNRSELFKLRNLVLFAMLLAAVSYYVSTYGLPAQFARVTVLFDILMGSEVTVNTSGSIGIRGNMYGATQGMILESPFLGVGMGNWGANFYDGITPFTYPHNLFLELLSEMGLIAGGFFAVLLLLPLRYHKDPFFYLFLFLFLAQQSSGDVADGRFLFFATCLILFRNLILDRIDLRARAST</sequence>
<evidence type="ECO:0000256" key="3">
    <source>
        <dbReference type="ARBA" id="ARBA00022989"/>
    </source>
</evidence>
<dbReference type="InterPro" id="IPR051533">
    <property type="entry name" value="WaaL-like"/>
</dbReference>